<dbReference type="Proteomes" id="UP001630127">
    <property type="component" value="Unassembled WGS sequence"/>
</dbReference>
<dbReference type="InterPro" id="IPR044700">
    <property type="entry name" value="PIP2/PIPL1"/>
</dbReference>
<keyword evidence="3" id="KW-1185">Reference proteome</keyword>
<name>A0ABD2Z4L8_9GENT</name>
<dbReference type="PANTHER" id="PTHR34663:SF11">
    <property type="entry name" value="DERMOKINE-LIKE"/>
    <property type="match status" value="1"/>
</dbReference>
<reference evidence="2 3" key="1">
    <citation type="submission" date="2024-11" db="EMBL/GenBank/DDBJ databases">
        <title>A near-complete genome assembly of Cinchona calisaya.</title>
        <authorList>
            <person name="Lian D.C."/>
            <person name="Zhao X.W."/>
            <person name="Wei L."/>
        </authorList>
    </citation>
    <scope>NUCLEOTIDE SEQUENCE [LARGE SCALE GENOMIC DNA]</scope>
    <source>
        <tissue evidence="2">Nenye</tissue>
    </source>
</reference>
<accession>A0ABD2Z4L8</accession>
<feature type="compositionally biased region" description="Polar residues" evidence="1">
    <location>
        <begin position="77"/>
        <end position="87"/>
    </location>
</feature>
<evidence type="ECO:0000313" key="2">
    <source>
        <dbReference type="EMBL" id="KAL3514416.1"/>
    </source>
</evidence>
<dbReference type="EMBL" id="JBJUIK010000011">
    <property type="protein sequence ID" value="KAL3514416.1"/>
    <property type="molecule type" value="Genomic_DNA"/>
</dbReference>
<feature type="region of interest" description="Disordered" evidence="1">
    <location>
        <begin position="61"/>
        <end position="93"/>
    </location>
</feature>
<sequence length="93" mass="10038">MSAVKLPRRFHQQEFEGGGRLFQFIHSNTEARPLKVAEALNSMDEGIMTKIGELFVQGIKTGGPGDKGRGQKLINGHSLQVIKNSGPSPGDGH</sequence>
<proteinExistence type="predicted"/>
<comment type="caution">
    <text evidence="2">The sequence shown here is derived from an EMBL/GenBank/DDBJ whole genome shotgun (WGS) entry which is preliminary data.</text>
</comment>
<evidence type="ECO:0000313" key="3">
    <source>
        <dbReference type="Proteomes" id="UP001630127"/>
    </source>
</evidence>
<protein>
    <submittedName>
        <fullName evidence="2">Uncharacterized protein</fullName>
    </submittedName>
</protein>
<gene>
    <name evidence="2" type="ORF">ACH5RR_027133</name>
</gene>
<evidence type="ECO:0000256" key="1">
    <source>
        <dbReference type="SAM" id="MobiDB-lite"/>
    </source>
</evidence>
<dbReference type="PANTHER" id="PTHR34663">
    <property type="entry name" value="OS06G0637400 PROTEIN"/>
    <property type="match status" value="1"/>
</dbReference>
<organism evidence="2 3">
    <name type="scientific">Cinchona calisaya</name>
    <dbReference type="NCBI Taxonomy" id="153742"/>
    <lineage>
        <taxon>Eukaryota</taxon>
        <taxon>Viridiplantae</taxon>
        <taxon>Streptophyta</taxon>
        <taxon>Embryophyta</taxon>
        <taxon>Tracheophyta</taxon>
        <taxon>Spermatophyta</taxon>
        <taxon>Magnoliopsida</taxon>
        <taxon>eudicotyledons</taxon>
        <taxon>Gunneridae</taxon>
        <taxon>Pentapetalae</taxon>
        <taxon>asterids</taxon>
        <taxon>lamiids</taxon>
        <taxon>Gentianales</taxon>
        <taxon>Rubiaceae</taxon>
        <taxon>Cinchonoideae</taxon>
        <taxon>Cinchoneae</taxon>
        <taxon>Cinchona</taxon>
    </lineage>
</organism>
<dbReference type="AlphaFoldDB" id="A0ABD2Z4L8"/>